<reference evidence="19 20" key="2">
    <citation type="submission" date="2023-11" db="UniProtKB">
        <authorList>
            <consortium name="WormBaseParasite"/>
        </authorList>
    </citation>
    <scope>IDENTIFICATION</scope>
</reference>
<comment type="subunit">
    <text evidence="3">Tetramer of heterotrimers consisting of exclusion domain, heavy- and light chains.</text>
</comment>
<dbReference type="PRINTS" id="PR00705">
    <property type="entry name" value="PAPAIN"/>
</dbReference>
<feature type="domain" description="Peptidase C1A papain C-terminal" evidence="17">
    <location>
        <begin position="228"/>
        <end position="461"/>
    </location>
</feature>
<keyword evidence="16" id="KW-0732">Signal</keyword>
<evidence type="ECO:0000256" key="3">
    <source>
        <dbReference type="ARBA" id="ARBA00011610"/>
    </source>
</evidence>
<protein>
    <recommendedName>
        <fullName evidence="4">Dipeptidyl peptidase 1</fullName>
    </recommendedName>
    <alternativeName>
        <fullName evidence="12">Cathepsin C</fullName>
    </alternativeName>
    <alternativeName>
        <fullName evidence="11">Cathepsin J</fullName>
    </alternativeName>
    <alternativeName>
        <fullName evidence="14">Dipeptidyl peptidase I</fullName>
    </alternativeName>
    <alternativeName>
        <fullName evidence="13">Dipeptidyl transferase</fullName>
    </alternativeName>
</protein>
<evidence type="ECO:0000256" key="10">
    <source>
        <dbReference type="ARBA" id="ARBA00023180"/>
    </source>
</evidence>
<dbReference type="PROSITE" id="PS00639">
    <property type="entry name" value="THIOL_PROTEASE_HIS"/>
    <property type="match status" value="1"/>
</dbReference>
<evidence type="ECO:0000256" key="7">
    <source>
        <dbReference type="ARBA" id="ARBA00022807"/>
    </source>
</evidence>
<evidence type="ECO:0000256" key="8">
    <source>
        <dbReference type="ARBA" id="ARBA00023145"/>
    </source>
</evidence>
<feature type="chain" id="PRO_5044704938" description="Dipeptidyl peptidase 1" evidence="16">
    <location>
        <begin position="28"/>
        <end position="464"/>
    </location>
</feature>
<dbReference type="WBParaSite" id="TREG1_93360.1">
    <property type="protein sequence ID" value="TREG1_93360.1"/>
    <property type="gene ID" value="TREG1_93360"/>
</dbReference>
<evidence type="ECO:0000256" key="2">
    <source>
        <dbReference type="ARBA" id="ARBA00008455"/>
    </source>
</evidence>
<evidence type="ECO:0000256" key="9">
    <source>
        <dbReference type="ARBA" id="ARBA00023157"/>
    </source>
</evidence>
<evidence type="ECO:0000256" key="4">
    <source>
        <dbReference type="ARBA" id="ARBA00014709"/>
    </source>
</evidence>
<dbReference type="GO" id="GO:0008234">
    <property type="term" value="F:cysteine-type peptidase activity"/>
    <property type="evidence" value="ECO:0007669"/>
    <property type="project" value="UniProtKB-KW"/>
</dbReference>
<feature type="signal peptide" evidence="16">
    <location>
        <begin position="1"/>
        <end position="27"/>
    </location>
</feature>
<dbReference type="SUPFAM" id="SSF75001">
    <property type="entry name" value="Dipeptidyl peptidase I (cathepsin C), exclusion domain"/>
    <property type="match status" value="1"/>
</dbReference>
<dbReference type="Gene3D" id="2.40.128.80">
    <property type="entry name" value="Cathepsin C, exclusion domain"/>
    <property type="match status" value="1"/>
</dbReference>
<dbReference type="InterPro" id="IPR013128">
    <property type="entry name" value="Peptidase_C1A"/>
</dbReference>
<evidence type="ECO:0000313" key="18">
    <source>
        <dbReference type="Proteomes" id="UP000050795"/>
    </source>
</evidence>
<keyword evidence="6" id="KW-0378">Hydrolase</keyword>
<dbReference type="SUPFAM" id="SSF54001">
    <property type="entry name" value="Cysteine proteinases"/>
    <property type="match status" value="1"/>
</dbReference>
<evidence type="ECO:0000256" key="1">
    <source>
        <dbReference type="ARBA" id="ARBA00001923"/>
    </source>
</evidence>
<dbReference type="Gene3D" id="3.90.70.10">
    <property type="entry name" value="Cysteine proteinases"/>
    <property type="match status" value="1"/>
</dbReference>
<dbReference type="WBParaSite" id="TREG1_93360.6">
    <property type="protein sequence ID" value="TREG1_93360.6"/>
    <property type="gene ID" value="TREG1_93360"/>
</dbReference>
<dbReference type="AlphaFoldDB" id="A0AA85KCQ1"/>
<keyword evidence="9" id="KW-1015">Disulfide bond</keyword>
<dbReference type="PANTHER" id="PTHR12411">
    <property type="entry name" value="CYSTEINE PROTEASE FAMILY C1-RELATED"/>
    <property type="match status" value="1"/>
</dbReference>
<dbReference type="InterPro" id="IPR038765">
    <property type="entry name" value="Papain-like_cys_pep_sf"/>
</dbReference>
<dbReference type="InterPro" id="IPR000169">
    <property type="entry name" value="Pept_cys_AS"/>
</dbReference>
<evidence type="ECO:0000256" key="16">
    <source>
        <dbReference type="SAM" id="SignalP"/>
    </source>
</evidence>
<dbReference type="InterPro" id="IPR036496">
    <property type="entry name" value="CathepsinC_exc_dom_sf"/>
</dbReference>
<evidence type="ECO:0000256" key="13">
    <source>
        <dbReference type="ARBA" id="ARBA00030778"/>
    </source>
</evidence>
<dbReference type="Proteomes" id="UP000050795">
    <property type="component" value="Unassembled WGS sequence"/>
</dbReference>
<evidence type="ECO:0000256" key="14">
    <source>
        <dbReference type="ARBA" id="ARBA00032961"/>
    </source>
</evidence>
<name>A0AA85KCQ1_TRIRE</name>
<dbReference type="Pfam" id="PF08773">
    <property type="entry name" value="CathepsinC_exc"/>
    <property type="match status" value="1"/>
</dbReference>
<reference evidence="18" key="1">
    <citation type="submission" date="2022-06" db="EMBL/GenBank/DDBJ databases">
        <authorList>
            <person name="Berger JAMES D."/>
            <person name="Berger JAMES D."/>
        </authorList>
    </citation>
    <scope>NUCLEOTIDE SEQUENCE [LARGE SCALE GENOMIC DNA]</scope>
</reference>
<keyword evidence="18" id="KW-1185">Reference proteome</keyword>
<dbReference type="GO" id="GO:0006508">
    <property type="term" value="P:proteolysis"/>
    <property type="evidence" value="ECO:0007669"/>
    <property type="project" value="UniProtKB-KW"/>
</dbReference>
<dbReference type="InterPro" id="IPR014882">
    <property type="entry name" value="CathepsinC_exc"/>
</dbReference>
<evidence type="ECO:0000256" key="6">
    <source>
        <dbReference type="ARBA" id="ARBA00022801"/>
    </source>
</evidence>
<keyword evidence="8" id="KW-0865">Zymogen</keyword>
<dbReference type="Pfam" id="PF00112">
    <property type="entry name" value="Peptidase_C1"/>
    <property type="match status" value="1"/>
</dbReference>
<dbReference type="InterPro" id="IPR000668">
    <property type="entry name" value="Peptidase_C1A_C"/>
</dbReference>
<comment type="similarity">
    <text evidence="2">Belongs to the peptidase C1 family.</text>
</comment>
<evidence type="ECO:0000259" key="17">
    <source>
        <dbReference type="SMART" id="SM00645"/>
    </source>
</evidence>
<dbReference type="InterPro" id="IPR025660">
    <property type="entry name" value="Pept_his_AS"/>
</dbReference>
<dbReference type="WBParaSite" id="TREG1_93360.4">
    <property type="protein sequence ID" value="TREG1_93360.4"/>
    <property type="gene ID" value="TREG1_93360"/>
</dbReference>
<organism evidence="18 21">
    <name type="scientific">Trichobilharzia regenti</name>
    <name type="common">Nasal bird schistosome</name>
    <dbReference type="NCBI Taxonomy" id="157069"/>
    <lineage>
        <taxon>Eukaryota</taxon>
        <taxon>Metazoa</taxon>
        <taxon>Spiralia</taxon>
        <taxon>Lophotrochozoa</taxon>
        <taxon>Platyhelminthes</taxon>
        <taxon>Trematoda</taxon>
        <taxon>Digenea</taxon>
        <taxon>Strigeidida</taxon>
        <taxon>Schistosomatoidea</taxon>
        <taxon>Schistosomatidae</taxon>
        <taxon>Trichobilharzia</taxon>
    </lineage>
</organism>
<sequence>MFKSLISFSTISFTILLVLLLCEESLGDTPANCSYSDAIGQWVFYVGDYKSKCPSKFKPKRVVTMKIQYPDIVTDSYGNMGKWTLIYNQGFEIIINHRKWLVMFHYEKKSKFNCHKSMPMWTHDTLIRQWYCFTASKLGETESQLNYKLSGEEIDENRMFTVDPTLVDEINRQQNSWRAKMYPEYLSYTIGEMRRRVGGTASAYLRSPSIHAPKKYLSAEMISAIQHLPREFDWLNPPEGLRSPVTPIRSQGKCGSCYAFASTAAVEARLRLASNFTLQPILSPQDILDCSPYSQGCDGGFPYLIAGKYAEDFGMVTEKCNPYTGKQRSQCKTSKHCERYYTTNYAYLGGYYGATNEEIMKLELVQNGPFPVGFEVYKDFLFYESGVYRHTKIENQHSPFNPFELTNHAVLLVGYGVDQDTNLPYWNIKNSWGGQWGEKGFFRILRGSDECGVESLAVKFDVVF</sequence>
<accession>A0AA85KCQ1</accession>
<dbReference type="InterPro" id="IPR039412">
    <property type="entry name" value="CatC"/>
</dbReference>
<keyword evidence="5" id="KW-0645">Protease</keyword>
<dbReference type="WBParaSite" id="TREG1_93360.2">
    <property type="protein sequence ID" value="TREG1_93360.2"/>
    <property type="gene ID" value="TREG1_93360"/>
</dbReference>
<dbReference type="WBParaSite" id="TREG1_93360.5">
    <property type="protein sequence ID" value="TREG1_93360.5"/>
    <property type="gene ID" value="TREG1_93360"/>
</dbReference>
<dbReference type="PROSITE" id="PS00139">
    <property type="entry name" value="THIOL_PROTEASE_CYS"/>
    <property type="match status" value="1"/>
</dbReference>
<dbReference type="WBParaSite" id="TREG1_93360.3">
    <property type="protein sequence ID" value="TREG1_93360.3"/>
    <property type="gene ID" value="TREG1_93360"/>
</dbReference>
<comment type="cofactor">
    <cofactor evidence="1">
        <name>chloride</name>
        <dbReference type="ChEBI" id="CHEBI:17996"/>
    </cofactor>
</comment>
<comment type="function">
    <text evidence="15">Thiol protease. Has dipeptidylpeptidase activity. Active against a broad range of dipeptide substrates composed of both polar and hydrophobic amino acids. Proline cannot occupy the P1 position and arginine cannot occupy the P2 position of the substrate. Can act as both an exopeptidase and endopeptidase. Activates serine proteases such as elastase, cathepsin G and granzymes A and B.</text>
</comment>
<dbReference type="CDD" id="cd02621">
    <property type="entry name" value="Peptidase_C1A_CathepsinC"/>
    <property type="match status" value="1"/>
</dbReference>
<evidence type="ECO:0000256" key="15">
    <source>
        <dbReference type="ARBA" id="ARBA00045556"/>
    </source>
</evidence>
<evidence type="ECO:0000256" key="11">
    <source>
        <dbReference type="ARBA" id="ARBA00029762"/>
    </source>
</evidence>
<evidence type="ECO:0000313" key="19">
    <source>
        <dbReference type="WBParaSite" id="TREG1_93360.1"/>
    </source>
</evidence>
<keyword evidence="10" id="KW-0325">Glycoprotein</keyword>
<evidence type="ECO:0000313" key="21">
    <source>
        <dbReference type="WBParaSite" id="TREG1_93360.6"/>
    </source>
</evidence>
<evidence type="ECO:0000256" key="5">
    <source>
        <dbReference type="ARBA" id="ARBA00022670"/>
    </source>
</evidence>
<proteinExistence type="inferred from homology"/>
<dbReference type="SMART" id="SM00645">
    <property type="entry name" value="Pept_C1"/>
    <property type="match status" value="1"/>
</dbReference>
<evidence type="ECO:0000313" key="20">
    <source>
        <dbReference type="WBParaSite" id="TREG1_93360.2"/>
    </source>
</evidence>
<evidence type="ECO:0000256" key="12">
    <source>
        <dbReference type="ARBA" id="ARBA00029779"/>
    </source>
</evidence>
<keyword evidence="7" id="KW-0788">Thiol protease</keyword>